<dbReference type="InterPro" id="IPR036615">
    <property type="entry name" value="Mur_ligase_C_dom_sf"/>
</dbReference>
<keyword evidence="4 11" id="KW-0436">Ligase</keyword>
<dbReference type="AlphaFoldDB" id="A0A833M7R0"/>
<keyword evidence="15" id="KW-1185">Reference proteome</keyword>
<dbReference type="InterPro" id="IPR018109">
    <property type="entry name" value="Folylpolyglutamate_synth_CS"/>
</dbReference>
<dbReference type="Gene3D" id="3.90.190.20">
    <property type="entry name" value="Mur ligase, C-terminal domain"/>
    <property type="match status" value="1"/>
</dbReference>
<dbReference type="PANTHER" id="PTHR11136">
    <property type="entry name" value="FOLYLPOLYGLUTAMATE SYNTHASE-RELATED"/>
    <property type="match status" value="1"/>
</dbReference>
<comment type="similarity">
    <text evidence="2 11">Belongs to the folylpolyglutamate synthase family.</text>
</comment>
<proteinExistence type="inferred from homology"/>
<dbReference type="OrthoDB" id="9809356at2"/>
<dbReference type="PROSITE" id="PS01012">
    <property type="entry name" value="FOLYLPOLYGLU_SYNT_2"/>
    <property type="match status" value="1"/>
</dbReference>
<evidence type="ECO:0000259" key="12">
    <source>
        <dbReference type="Pfam" id="PF02875"/>
    </source>
</evidence>
<evidence type="ECO:0000256" key="11">
    <source>
        <dbReference type="PIRNR" id="PIRNR001563"/>
    </source>
</evidence>
<evidence type="ECO:0000259" key="13">
    <source>
        <dbReference type="Pfam" id="PF08245"/>
    </source>
</evidence>
<dbReference type="PROSITE" id="PS01011">
    <property type="entry name" value="FOLYLPOLYGLU_SYNT_1"/>
    <property type="match status" value="1"/>
</dbReference>
<dbReference type="EMBL" id="WBZB01000037">
    <property type="protein sequence ID" value="KAB3529072.1"/>
    <property type="molecule type" value="Genomic_DNA"/>
</dbReference>
<organism evidence="14 15">
    <name type="scientific">Alkaliphilus serpentinus</name>
    <dbReference type="NCBI Taxonomy" id="1482731"/>
    <lineage>
        <taxon>Bacteria</taxon>
        <taxon>Bacillati</taxon>
        <taxon>Bacillota</taxon>
        <taxon>Clostridia</taxon>
        <taxon>Peptostreptococcales</taxon>
        <taxon>Natronincolaceae</taxon>
        <taxon>Alkaliphilus</taxon>
    </lineage>
</organism>
<gene>
    <name evidence="14" type="ORF">F8153_10495</name>
</gene>
<dbReference type="InterPro" id="IPR004101">
    <property type="entry name" value="Mur_ligase_C"/>
</dbReference>
<dbReference type="PANTHER" id="PTHR11136:SF0">
    <property type="entry name" value="DIHYDROFOLATE SYNTHETASE-RELATED"/>
    <property type="match status" value="1"/>
</dbReference>
<dbReference type="Gene3D" id="3.40.1190.10">
    <property type="entry name" value="Mur-like, catalytic domain"/>
    <property type="match status" value="1"/>
</dbReference>
<comment type="caution">
    <text evidence="14">The sequence shown here is derived from an EMBL/GenBank/DDBJ whole genome shotgun (WGS) entry which is preliminary data.</text>
</comment>
<dbReference type="InterPro" id="IPR036565">
    <property type="entry name" value="Mur-like_cat_sf"/>
</dbReference>
<dbReference type="SUPFAM" id="SSF53244">
    <property type="entry name" value="MurD-like peptide ligases, peptide-binding domain"/>
    <property type="match status" value="1"/>
</dbReference>
<dbReference type="EC" id="6.3.2.17" evidence="3"/>
<evidence type="ECO:0000256" key="9">
    <source>
        <dbReference type="ARBA" id="ARBA00030592"/>
    </source>
</evidence>
<feature type="domain" description="Mur ligase central" evidence="13">
    <location>
        <begin position="49"/>
        <end position="274"/>
    </location>
</feature>
<evidence type="ECO:0000256" key="1">
    <source>
        <dbReference type="ARBA" id="ARBA00001946"/>
    </source>
</evidence>
<dbReference type="Proteomes" id="UP000465601">
    <property type="component" value="Unassembled WGS sequence"/>
</dbReference>
<dbReference type="NCBIfam" id="TIGR01499">
    <property type="entry name" value="folC"/>
    <property type="match status" value="1"/>
</dbReference>
<evidence type="ECO:0000256" key="8">
    <source>
        <dbReference type="ARBA" id="ARBA00022842"/>
    </source>
</evidence>
<keyword evidence="5" id="KW-0479">Metal-binding</keyword>
<dbReference type="GO" id="GO:0008841">
    <property type="term" value="F:dihydrofolate synthase activity"/>
    <property type="evidence" value="ECO:0007669"/>
    <property type="project" value="TreeGrafter"/>
</dbReference>
<dbReference type="Pfam" id="PF02875">
    <property type="entry name" value="Mur_ligase_C"/>
    <property type="match status" value="1"/>
</dbReference>
<dbReference type="GO" id="GO:0005737">
    <property type="term" value="C:cytoplasm"/>
    <property type="evidence" value="ECO:0007669"/>
    <property type="project" value="TreeGrafter"/>
</dbReference>
<dbReference type="InterPro" id="IPR001645">
    <property type="entry name" value="Folylpolyglutamate_synth"/>
</dbReference>
<protein>
    <recommendedName>
        <fullName evidence="3">tetrahydrofolate synthase</fullName>
        <ecNumber evidence="3">6.3.2.17</ecNumber>
    </recommendedName>
    <alternativeName>
        <fullName evidence="9">Tetrahydrofolylpolyglutamate synthase</fullName>
    </alternativeName>
</protein>
<feature type="domain" description="Mur ligase C-terminal" evidence="12">
    <location>
        <begin position="303"/>
        <end position="422"/>
    </location>
</feature>
<accession>A0A833M7R0</accession>
<keyword evidence="8" id="KW-0460">Magnesium</keyword>
<sequence length="443" mass="49281">MGGIILNYLDAIQFIETCQSHSTRLTIENIRLVLSLLGNPHNQLKFIHVAGTNGKGSTSSFIHSILSSEGYQVGLYTSPHLHCYTDRIRINGVNISQEEFADILYQIKRTLQPMLEAGLPYPAMFDLITLVAFVYYHRKRVDYVVFEVGLGGLNDATNVIEKSLASVITPIGIDHVDILGSTIEEIAAHKAGIIKKEGIVIYHWQEPAVEEVIQQTAKDQNAKAYKINQEMLQLLEEDFSGQSFFFEGSFAILPEVKTRMLGKHQLYNAAVAIETILALNHHGLMKVSKEAILRGISTNFWPGRLEILSFNPLMLIDGAHNLPGSEILSAAIKRYFPNKSITLVIGILYNKDVTGVLHTLLPLCNRVIFTKPNNRKATDPSLLAMEALPYQREVLITNTLEEAVATVLQSVKENEVTIFTGSLYLIGGVRKLLLSYFEGVMAS</sequence>
<dbReference type="InterPro" id="IPR013221">
    <property type="entry name" value="Mur_ligase_cen"/>
</dbReference>
<keyword evidence="6 11" id="KW-0547">Nucleotide-binding</keyword>
<dbReference type="GO" id="GO:0005524">
    <property type="term" value="F:ATP binding"/>
    <property type="evidence" value="ECO:0007669"/>
    <property type="project" value="UniProtKB-KW"/>
</dbReference>
<evidence type="ECO:0000256" key="7">
    <source>
        <dbReference type="ARBA" id="ARBA00022840"/>
    </source>
</evidence>
<evidence type="ECO:0000313" key="14">
    <source>
        <dbReference type="EMBL" id="KAB3529072.1"/>
    </source>
</evidence>
<comment type="catalytic activity">
    <reaction evidence="10">
        <text>(6S)-5,6,7,8-tetrahydrofolyl-(gamma-L-Glu)(n) + L-glutamate + ATP = (6S)-5,6,7,8-tetrahydrofolyl-(gamma-L-Glu)(n+1) + ADP + phosphate + H(+)</text>
        <dbReference type="Rhea" id="RHEA:10580"/>
        <dbReference type="Rhea" id="RHEA-COMP:14738"/>
        <dbReference type="Rhea" id="RHEA-COMP:14740"/>
        <dbReference type="ChEBI" id="CHEBI:15378"/>
        <dbReference type="ChEBI" id="CHEBI:29985"/>
        <dbReference type="ChEBI" id="CHEBI:30616"/>
        <dbReference type="ChEBI" id="CHEBI:43474"/>
        <dbReference type="ChEBI" id="CHEBI:141005"/>
        <dbReference type="ChEBI" id="CHEBI:456216"/>
        <dbReference type="EC" id="6.3.2.17"/>
    </reaction>
</comment>
<comment type="cofactor">
    <cofactor evidence="1">
        <name>Mg(2+)</name>
        <dbReference type="ChEBI" id="CHEBI:18420"/>
    </cofactor>
</comment>
<evidence type="ECO:0000256" key="6">
    <source>
        <dbReference type="ARBA" id="ARBA00022741"/>
    </source>
</evidence>
<dbReference type="Pfam" id="PF08245">
    <property type="entry name" value="Mur_ligase_M"/>
    <property type="match status" value="1"/>
</dbReference>
<reference evidence="14 15" key="1">
    <citation type="submission" date="2019-10" db="EMBL/GenBank/DDBJ databases">
        <title>Alkaliphilus serpentinus sp. nov. and Alkaliphilus pronyensis sp. nov., two novel anaerobic alkaliphilic species isolated from the serpentinized-hosted hydrothermal field of the Prony Bay (New Caledonia).</title>
        <authorList>
            <person name="Postec A."/>
        </authorList>
    </citation>
    <scope>NUCLEOTIDE SEQUENCE [LARGE SCALE GENOMIC DNA]</scope>
    <source>
        <strain evidence="14 15">LacT</strain>
    </source>
</reference>
<evidence type="ECO:0000256" key="3">
    <source>
        <dbReference type="ARBA" id="ARBA00013025"/>
    </source>
</evidence>
<name>A0A833M7R0_9FIRM</name>
<keyword evidence="7 11" id="KW-0067">ATP-binding</keyword>
<dbReference type="SUPFAM" id="SSF53623">
    <property type="entry name" value="MurD-like peptide ligases, catalytic domain"/>
    <property type="match status" value="1"/>
</dbReference>
<evidence type="ECO:0000256" key="2">
    <source>
        <dbReference type="ARBA" id="ARBA00008276"/>
    </source>
</evidence>
<evidence type="ECO:0000313" key="15">
    <source>
        <dbReference type="Proteomes" id="UP000465601"/>
    </source>
</evidence>
<dbReference type="GO" id="GO:0004326">
    <property type="term" value="F:tetrahydrofolylpolyglutamate synthase activity"/>
    <property type="evidence" value="ECO:0007669"/>
    <property type="project" value="UniProtKB-EC"/>
</dbReference>
<dbReference type="GO" id="GO:0046872">
    <property type="term" value="F:metal ion binding"/>
    <property type="evidence" value="ECO:0007669"/>
    <property type="project" value="UniProtKB-KW"/>
</dbReference>
<evidence type="ECO:0000256" key="5">
    <source>
        <dbReference type="ARBA" id="ARBA00022723"/>
    </source>
</evidence>
<dbReference type="PIRSF" id="PIRSF001563">
    <property type="entry name" value="Folylpolyglu_synth"/>
    <property type="match status" value="1"/>
</dbReference>
<dbReference type="FunFam" id="3.40.1190.10:FF:000011">
    <property type="entry name" value="Folylpolyglutamate synthase/dihydrofolate synthase"/>
    <property type="match status" value="1"/>
</dbReference>
<evidence type="ECO:0000256" key="4">
    <source>
        <dbReference type="ARBA" id="ARBA00022598"/>
    </source>
</evidence>
<evidence type="ECO:0000256" key="10">
    <source>
        <dbReference type="ARBA" id="ARBA00047493"/>
    </source>
</evidence>